<dbReference type="EMBL" id="FOBB01000001">
    <property type="protein sequence ID" value="SEK63446.1"/>
    <property type="molecule type" value="Genomic_DNA"/>
</dbReference>
<reference evidence="2 3" key="1">
    <citation type="submission" date="2016-10" db="EMBL/GenBank/DDBJ databases">
        <authorList>
            <person name="de Groot N.N."/>
        </authorList>
    </citation>
    <scope>NUCLEOTIDE SEQUENCE [LARGE SCALE GENOMIC DNA]</scope>
    <source>
        <strain evidence="2 3">DSM 21039</strain>
    </source>
</reference>
<accession>A0A1H7ILW6</accession>
<dbReference type="InterPro" id="IPR036249">
    <property type="entry name" value="Thioredoxin-like_sf"/>
</dbReference>
<protein>
    <recommendedName>
        <fullName evidence="4">Thiol-disulfide isomerase or thioredoxin</fullName>
    </recommendedName>
</protein>
<dbReference type="Gene3D" id="3.40.30.10">
    <property type="entry name" value="Glutaredoxin"/>
    <property type="match status" value="1"/>
</dbReference>
<dbReference type="STRING" id="573321.SAMN04488505_101591"/>
<proteinExistence type="predicted"/>
<feature type="signal peptide" evidence="1">
    <location>
        <begin position="1"/>
        <end position="21"/>
    </location>
</feature>
<dbReference type="RefSeq" id="WP_089906646.1">
    <property type="nucleotide sequence ID" value="NZ_FOBB01000001.1"/>
</dbReference>
<name>A0A1H7ILW6_9BACT</name>
<evidence type="ECO:0000256" key="1">
    <source>
        <dbReference type="SAM" id="SignalP"/>
    </source>
</evidence>
<dbReference type="SUPFAM" id="SSF52833">
    <property type="entry name" value="Thioredoxin-like"/>
    <property type="match status" value="1"/>
</dbReference>
<dbReference type="Proteomes" id="UP000198984">
    <property type="component" value="Unassembled WGS sequence"/>
</dbReference>
<evidence type="ECO:0000313" key="3">
    <source>
        <dbReference type="Proteomes" id="UP000198984"/>
    </source>
</evidence>
<sequence>MRLKTLLLGGLFLFAAAFAQAQNGGKVLKGKLDLKALTSDSAYAWFYTGVNKYQPNESMLNYIKANRDKFNVVALIGTWDAQSRDLFPKLYKVMVLAGSPETQMLIFGADEKLDTGAPQEYKLKRVPTFIIQKEGKEIGRISGDVNESVEAEISRILLKNDTSDKNKGND</sequence>
<keyword evidence="1" id="KW-0732">Signal</keyword>
<dbReference type="OrthoDB" id="6398367at2"/>
<dbReference type="AlphaFoldDB" id="A0A1H7ILW6"/>
<evidence type="ECO:0008006" key="4">
    <source>
        <dbReference type="Google" id="ProtNLM"/>
    </source>
</evidence>
<organism evidence="2 3">
    <name type="scientific">Chitinophaga rupis</name>
    <dbReference type="NCBI Taxonomy" id="573321"/>
    <lineage>
        <taxon>Bacteria</taxon>
        <taxon>Pseudomonadati</taxon>
        <taxon>Bacteroidota</taxon>
        <taxon>Chitinophagia</taxon>
        <taxon>Chitinophagales</taxon>
        <taxon>Chitinophagaceae</taxon>
        <taxon>Chitinophaga</taxon>
    </lineage>
</organism>
<keyword evidence="3" id="KW-1185">Reference proteome</keyword>
<evidence type="ECO:0000313" key="2">
    <source>
        <dbReference type="EMBL" id="SEK63446.1"/>
    </source>
</evidence>
<gene>
    <name evidence="2" type="ORF">SAMN04488505_101591</name>
</gene>
<feature type="chain" id="PRO_5011645577" description="Thiol-disulfide isomerase or thioredoxin" evidence="1">
    <location>
        <begin position="22"/>
        <end position="170"/>
    </location>
</feature>